<keyword evidence="3" id="KW-0964">Secreted</keyword>
<keyword evidence="5" id="KW-0464">Manganese</keyword>
<evidence type="ECO:0000313" key="8">
    <source>
        <dbReference type="EMBL" id="KAK3372582.1"/>
    </source>
</evidence>
<organism evidence="8 9">
    <name type="scientific">Podospora didyma</name>
    <dbReference type="NCBI Taxonomy" id="330526"/>
    <lineage>
        <taxon>Eukaryota</taxon>
        <taxon>Fungi</taxon>
        <taxon>Dikarya</taxon>
        <taxon>Ascomycota</taxon>
        <taxon>Pezizomycotina</taxon>
        <taxon>Sordariomycetes</taxon>
        <taxon>Sordariomycetidae</taxon>
        <taxon>Sordariales</taxon>
        <taxon>Podosporaceae</taxon>
        <taxon>Podospora</taxon>
    </lineage>
</organism>
<dbReference type="AlphaFoldDB" id="A0AAE0N6H2"/>
<dbReference type="InterPro" id="IPR014710">
    <property type="entry name" value="RmlC-like_jellyroll"/>
</dbReference>
<dbReference type="EMBL" id="JAULSW010000008">
    <property type="protein sequence ID" value="KAK3372582.1"/>
    <property type="molecule type" value="Genomic_DNA"/>
</dbReference>
<keyword evidence="4" id="KW-0479">Metal-binding</keyword>
<dbReference type="GO" id="GO:0030145">
    <property type="term" value="F:manganese ion binding"/>
    <property type="evidence" value="ECO:0007669"/>
    <property type="project" value="InterPro"/>
</dbReference>
<dbReference type="InterPro" id="IPR011051">
    <property type="entry name" value="RmlC_Cupin_sf"/>
</dbReference>
<reference evidence="8" key="2">
    <citation type="submission" date="2023-06" db="EMBL/GenBank/DDBJ databases">
        <authorList>
            <consortium name="Lawrence Berkeley National Laboratory"/>
            <person name="Haridas S."/>
            <person name="Hensen N."/>
            <person name="Bonometti L."/>
            <person name="Westerberg I."/>
            <person name="Brannstrom I.O."/>
            <person name="Guillou S."/>
            <person name="Cros-Aarteil S."/>
            <person name="Calhoun S."/>
            <person name="Kuo A."/>
            <person name="Mondo S."/>
            <person name="Pangilinan J."/>
            <person name="Riley R."/>
            <person name="LaButti K."/>
            <person name="Andreopoulos B."/>
            <person name="Lipzen A."/>
            <person name="Chen C."/>
            <person name="Yanf M."/>
            <person name="Daum C."/>
            <person name="Ng V."/>
            <person name="Clum A."/>
            <person name="Steindorff A."/>
            <person name="Ohm R."/>
            <person name="Martin F."/>
            <person name="Silar P."/>
            <person name="Natvig D."/>
            <person name="Lalanne C."/>
            <person name="Gautier V."/>
            <person name="Ament-velasquez S.L."/>
            <person name="Kruys A."/>
            <person name="Hutchinson M.I."/>
            <person name="Powell A.J."/>
            <person name="Barry K."/>
            <person name="Miller A.N."/>
            <person name="Grigoriev I.V."/>
            <person name="Debuchy R."/>
            <person name="Gladieux P."/>
            <person name="Thoren M.H."/>
            <person name="Johannesson H."/>
        </authorList>
    </citation>
    <scope>NUCLEOTIDE SEQUENCE</scope>
    <source>
        <strain evidence="8">CBS 232.78</strain>
    </source>
</reference>
<evidence type="ECO:0000256" key="6">
    <source>
        <dbReference type="SAM" id="SignalP"/>
    </source>
</evidence>
<evidence type="ECO:0000256" key="5">
    <source>
        <dbReference type="ARBA" id="ARBA00023211"/>
    </source>
</evidence>
<dbReference type="Proteomes" id="UP001285441">
    <property type="component" value="Unassembled WGS sequence"/>
</dbReference>
<gene>
    <name evidence="8" type="ORF">B0H63DRAFT_513965</name>
</gene>
<name>A0AAE0N6H2_9PEZI</name>
<keyword evidence="9" id="KW-1185">Reference proteome</keyword>
<evidence type="ECO:0000313" key="9">
    <source>
        <dbReference type="Proteomes" id="UP001285441"/>
    </source>
</evidence>
<dbReference type="PRINTS" id="PR00325">
    <property type="entry name" value="GERMIN"/>
</dbReference>
<dbReference type="Pfam" id="PF00190">
    <property type="entry name" value="Cupin_1"/>
    <property type="match status" value="1"/>
</dbReference>
<dbReference type="CDD" id="cd02241">
    <property type="entry name" value="cupin_OxOx"/>
    <property type="match status" value="1"/>
</dbReference>
<dbReference type="Gene3D" id="2.60.120.10">
    <property type="entry name" value="Jelly Rolls"/>
    <property type="match status" value="1"/>
</dbReference>
<dbReference type="InterPro" id="IPR001929">
    <property type="entry name" value="Germin"/>
</dbReference>
<accession>A0AAE0N6H2</accession>
<protein>
    <submittedName>
        <fullName evidence="8">RmlC-like cupin domain-containing protein</fullName>
    </submittedName>
</protein>
<comment type="similarity">
    <text evidence="2">Belongs to the germin family.</text>
</comment>
<evidence type="ECO:0000256" key="1">
    <source>
        <dbReference type="ARBA" id="ARBA00004613"/>
    </source>
</evidence>
<comment type="subcellular location">
    <subcellularLocation>
        <location evidence="1">Secreted</location>
    </subcellularLocation>
</comment>
<proteinExistence type="inferred from homology"/>
<evidence type="ECO:0000256" key="3">
    <source>
        <dbReference type="ARBA" id="ARBA00022525"/>
    </source>
</evidence>
<dbReference type="GO" id="GO:0005576">
    <property type="term" value="C:extracellular region"/>
    <property type="evidence" value="ECO:0007669"/>
    <property type="project" value="UniProtKB-SubCell"/>
</dbReference>
<dbReference type="PANTHER" id="PTHR31238">
    <property type="entry name" value="GERMIN-LIKE PROTEIN SUBFAMILY 3 MEMBER 3"/>
    <property type="match status" value="1"/>
</dbReference>
<feature type="chain" id="PRO_5042098338" evidence="6">
    <location>
        <begin position="20"/>
        <end position="283"/>
    </location>
</feature>
<evidence type="ECO:0000256" key="4">
    <source>
        <dbReference type="ARBA" id="ARBA00022723"/>
    </source>
</evidence>
<evidence type="ECO:0000259" key="7">
    <source>
        <dbReference type="SMART" id="SM00835"/>
    </source>
</evidence>
<comment type="caution">
    <text evidence="8">The sequence shown here is derived from an EMBL/GenBank/DDBJ whole genome shotgun (WGS) entry which is preliminary data.</text>
</comment>
<reference evidence="8" key="1">
    <citation type="journal article" date="2023" name="Mol. Phylogenet. Evol.">
        <title>Genome-scale phylogeny and comparative genomics of the fungal order Sordariales.</title>
        <authorList>
            <person name="Hensen N."/>
            <person name="Bonometti L."/>
            <person name="Westerberg I."/>
            <person name="Brannstrom I.O."/>
            <person name="Guillou S."/>
            <person name="Cros-Aarteil S."/>
            <person name="Calhoun S."/>
            <person name="Haridas S."/>
            <person name="Kuo A."/>
            <person name="Mondo S."/>
            <person name="Pangilinan J."/>
            <person name="Riley R."/>
            <person name="LaButti K."/>
            <person name="Andreopoulos B."/>
            <person name="Lipzen A."/>
            <person name="Chen C."/>
            <person name="Yan M."/>
            <person name="Daum C."/>
            <person name="Ng V."/>
            <person name="Clum A."/>
            <person name="Steindorff A."/>
            <person name="Ohm R.A."/>
            <person name="Martin F."/>
            <person name="Silar P."/>
            <person name="Natvig D.O."/>
            <person name="Lalanne C."/>
            <person name="Gautier V."/>
            <person name="Ament-Velasquez S.L."/>
            <person name="Kruys A."/>
            <person name="Hutchinson M.I."/>
            <person name="Powell A.J."/>
            <person name="Barry K."/>
            <person name="Miller A.N."/>
            <person name="Grigoriev I.V."/>
            <person name="Debuchy R."/>
            <person name="Gladieux P."/>
            <person name="Hiltunen Thoren M."/>
            <person name="Johannesson H."/>
        </authorList>
    </citation>
    <scope>NUCLEOTIDE SEQUENCE</scope>
    <source>
        <strain evidence="8">CBS 232.78</strain>
    </source>
</reference>
<feature type="signal peptide" evidence="6">
    <location>
        <begin position="1"/>
        <end position="19"/>
    </location>
</feature>
<feature type="domain" description="Cupin type-1" evidence="7">
    <location>
        <begin position="85"/>
        <end position="240"/>
    </location>
</feature>
<sequence>MNALLSGALMAFFAATSMASPLATTSTTSIKTSSTAAAGAPTFTPLTPAEIKNLQTELLLAASYKDKEQVLFPPNNGGSANNVSFQFVNNPGTAPQDGSVIVGSVDSIPGLIGTHVAAAIGFVGPCGLNVPHLHPRGNEFLTVVSGSLIGAFLLEEDGQFAGDIPQVAMTLTNFTGMLFPQGHIHWQFNPTCEQAVFAAAFDSNDEGRFQVAQTFFSSMPDNVLTSSLGNPTFLGPTQLDQLRGIIPEAFVVMVDSCRGRGVQAVGSNLHHEKSLDSLGRHYY</sequence>
<dbReference type="SUPFAM" id="SSF51182">
    <property type="entry name" value="RmlC-like cupins"/>
    <property type="match status" value="1"/>
</dbReference>
<keyword evidence="6" id="KW-0732">Signal</keyword>
<dbReference type="SMART" id="SM00835">
    <property type="entry name" value="Cupin_1"/>
    <property type="match status" value="1"/>
</dbReference>
<dbReference type="InterPro" id="IPR006045">
    <property type="entry name" value="Cupin_1"/>
</dbReference>
<evidence type="ECO:0000256" key="2">
    <source>
        <dbReference type="ARBA" id="ARBA00007456"/>
    </source>
</evidence>